<dbReference type="InterPro" id="IPR001647">
    <property type="entry name" value="HTH_TetR"/>
</dbReference>
<evidence type="ECO:0000256" key="2">
    <source>
        <dbReference type="PROSITE-ProRule" id="PRU00335"/>
    </source>
</evidence>
<feature type="domain" description="HTH tetR-type" evidence="3">
    <location>
        <begin position="16"/>
        <end position="76"/>
    </location>
</feature>
<organism evidence="4 5">
    <name type="scientific">Mycolicibacterium aubagnense</name>
    <dbReference type="NCBI Taxonomy" id="319707"/>
    <lineage>
        <taxon>Bacteria</taxon>
        <taxon>Bacillati</taxon>
        <taxon>Actinomycetota</taxon>
        <taxon>Actinomycetes</taxon>
        <taxon>Mycobacteriales</taxon>
        <taxon>Mycobacteriaceae</taxon>
        <taxon>Mycolicibacterium</taxon>
    </lineage>
</organism>
<gene>
    <name evidence="4" type="ORF">MAUB_53360</name>
</gene>
<dbReference type="InterPro" id="IPR036271">
    <property type="entry name" value="Tet_transcr_reg_TetR-rel_C_sf"/>
</dbReference>
<sequence length="195" mass="22018">MDSESPRMDGRTARFQHRRPELLDAAAEYVLDNGLADLSLRRLAEALGVTHATLLRHFSSKDELVLEVAEHIRADFQARLAGDLDLKPGHSVADVARALWSRLCEPREQRQFRLLFELFGSRSLGDQRLIESMIHGWVELMTDRILVAGGWSQQDAQALATLLLAQFRGLQLDLMLTGERARVDAALEISLRHLE</sequence>
<dbReference type="EMBL" id="AP022577">
    <property type="protein sequence ID" value="BBX87463.1"/>
    <property type="molecule type" value="Genomic_DNA"/>
</dbReference>
<accession>A0ABN5Z0I5</accession>
<dbReference type="PANTHER" id="PTHR30055">
    <property type="entry name" value="HTH-TYPE TRANSCRIPTIONAL REGULATOR RUTR"/>
    <property type="match status" value="1"/>
</dbReference>
<keyword evidence="5" id="KW-1185">Reference proteome</keyword>
<dbReference type="PANTHER" id="PTHR30055:SF181">
    <property type="entry name" value="BLR6905 PROTEIN"/>
    <property type="match status" value="1"/>
</dbReference>
<proteinExistence type="predicted"/>
<dbReference type="SUPFAM" id="SSF48498">
    <property type="entry name" value="Tetracyclin repressor-like, C-terminal domain"/>
    <property type="match status" value="1"/>
</dbReference>
<dbReference type="PROSITE" id="PS50977">
    <property type="entry name" value="HTH_TETR_2"/>
    <property type="match status" value="1"/>
</dbReference>
<dbReference type="InterPro" id="IPR009057">
    <property type="entry name" value="Homeodomain-like_sf"/>
</dbReference>
<name>A0ABN5Z0I5_9MYCO</name>
<protein>
    <submittedName>
        <fullName evidence="4">TetR family transcriptional regulator</fullName>
    </submittedName>
</protein>
<evidence type="ECO:0000256" key="1">
    <source>
        <dbReference type="ARBA" id="ARBA00023125"/>
    </source>
</evidence>
<evidence type="ECO:0000313" key="5">
    <source>
        <dbReference type="Proteomes" id="UP000465609"/>
    </source>
</evidence>
<evidence type="ECO:0000313" key="4">
    <source>
        <dbReference type="EMBL" id="BBX87463.1"/>
    </source>
</evidence>
<dbReference type="PRINTS" id="PR00455">
    <property type="entry name" value="HTHTETR"/>
</dbReference>
<dbReference type="RefSeq" id="WP_234884169.1">
    <property type="nucleotide sequence ID" value="NZ_AP022577.1"/>
</dbReference>
<keyword evidence="1 2" id="KW-0238">DNA-binding</keyword>
<evidence type="ECO:0000259" key="3">
    <source>
        <dbReference type="PROSITE" id="PS50977"/>
    </source>
</evidence>
<reference evidence="4 5" key="1">
    <citation type="journal article" date="2019" name="Emerg. Microbes Infect.">
        <title>Comprehensive subspecies identification of 175 nontuberculous mycobacteria species based on 7547 genomic profiles.</title>
        <authorList>
            <person name="Matsumoto Y."/>
            <person name="Kinjo T."/>
            <person name="Motooka D."/>
            <person name="Nabeya D."/>
            <person name="Jung N."/>
            <person name="Uechi K."/>
            <person name="Horii T."/>
            <person name="Iida T."/>
            <person name="Fujita J."/>
            <person name="Nakamura S."/>
        </authorList>
    </citation>
    <scope>NUCLEOTIDE SEQUENCE [LARGE SCALE GENOMIC DNA]</scope>
    <source>
        <strain evidence="4 5">JCM 15296</strain>
    </source>
</reference>
<dbReference type="Proteomes" id="UP000465609">
    <property type="component" value="Chromosome"/>
</dbReference>
<dbReference type="InterPro" id="IPR050109">
    <property type="entry name" value="HTH-type_TetR-like_transc_reg"/>
</dbReference>
<dbReference type="Pfam" id="PF00440">
    <property type="entry name" value="TetR_N"/>
    <property type="match status" value="1"/>
</dbReference>
<dbReference type="Gene3D" id="1.10.357.10">
    <property type="entry name" value="Tetracycline Repressor, domain 2"/>
    <property type="match status" value="1"/>
</dbReference>
<dbReference type="SUPFAM" id="SSF46689">
    <property type="entry name" value="Homeodomain-like"/>
    <property type="match status" value="1"/>
</dbReference>
<feature type="DNA-binding region" description="H-T-H motif" evidence="2">
    <location>
        <begin position="39"/>
        <end position="58"/>
    </location>
</feature>